<dbReference type="SUPFAM" id="SSF52833">
    <property type="entry name" value="Thioredoxin-like"/>
    <property type="match status" value="2"/>
</dbReference>
<reference evidence="13" key="1">
    <citation type="journal article" date="2015" name="BMC Genomics">
        <title>Genomic and transcriptomic analysis of the endophytic fungus Pestalotiopsis fici reveals its lifestyle and high potential for synthesis of natural products.</title>
        <authorList>
            <person name="Wang X."/>
            <person name="Zhang X."/>
            <person name="Liu L."/>
            <person name="Xiang M."/>
            <person name="Wang W."/>
            <person name="Sun X."/>
            <person name="Che Y."/>
            <person name="Guo L."/>
            <person name="Liu G."/>
            <person name="Guo L."/>
            <person name="Wang C."/>
            <person name="Yin W.B."/>
            <person name="Stadler M."/>
            <person name="Zhang X."/>
            <person name="Liu X."/>
        </authorList>
    </citation>
    <scope>NUCLEOTIDE SEQUENCE [LARGE SCALE GENOMIC DNA]</scope>
    <source>
        <strain evidence="13">W106-1 / CGMCC3.15140</strain>
    </source>
</reference>
<dbReference type="InterPro" id="IPR036249">
    <property type="entry name" value="Thioredoxin-like_sf"/>
</dbReference>
<comment type="similarity">
    <text evidence="4">Belongs to the protein disulfide isomerase family.</text>
</comment>
<dbReference type="Proteomes" id="UP000030651">
    <property type="component" value="Unassembled WGS sequence"/>
</dbReference>
<dbReference type="KEGG" id="pfy:PFICI_03694"/>
<evidence type="ECO:0000256" key="6">
    <source>
        <dbReference type="ARBA" id="ARBA00022824"/>
    </source>
</evidence>
<organism evidence="12 13">
    <name type="scientific">Pestalotiopsis fici (strain W106-1 / CGMCC3.15140)</name>
    <dbReference type="NCBI Taxonomy" id="1229662"/>
    <lineage>
        <taxon>Eukaryota</taxon>
        <taxon>Fungi</taxon>
        <taxon>Dikarya</taxon>
        <taxon>Ascomycota</taxon>
        <taxon>Pezizomycotina</taxon>
        <taxon>Sordariomycetes</taxon>
        <taxon>Xylariomycetidae</taxon>
        <taxon>Amphisphaeriales</taxon>
        <taxon>Sporocadaceae</taxon>
        <taxon>Pestalotiopsis</taxon>
    </lineage>
</organism>
<feature type="signal peptide" evidence="10">
    <location>
        <begin position="1"/>
        <end position="20"/>
    </location>
</feature>
<evidence type="ECO:0000256" key="9">
    <source>
        <dbReference type="ARBA" id="ARBA00039846"/>
    </source>
</evidence>
<dbReference type="GO" id="GO:0034976">
    <property type="term" value="P:response to endoplasmic reticulum stress"/>
    <property type="evidence" value="ECO:0007669"/>
    <property type="project" value="TreeGrafter"/>
</dbReference>
<keyword evidence="13" id="KW-1185">Reference proteome</keyword>
<evidence type="ECO:0000259" key="11">
    <source>
        <dbReference type="Pfam" id="PF00085"/>
    </source>
</evidence>
<dbReference type="GO" id="GO:0005788">
    <property type="term" value="C:endoplasmic reticulum lumen"/>
    <property type="evidence" value="ECO:0007669"/>
    <property type="project" value="UniProtKB-SubCell"/>
</dbReference>
<evidence type="ECO:0000313" key="12">
    <source>
        <dbReference type="EMBL" id="ETS85669.1"/>
    </source>
</evidence>
<dbReference type="CDD" id="cd02982">
    <property type="entry name" value="PDI_b'_family"/>
    <property type="match status" value="1"/>
</dbReference>
<dbReference type="EMBL" id="KI912110">
    <property type="protein sequence ID" value="ETS85669.1"/>
    <property type="molecule type" value="Genomic_DNA"/>
</dbReference>
<dbReference type="STRING" id="1229662.W3XI38"/>
<comment type="catalytic activity">
    <reaction evidence="1">
        <text>Catalyzes the rearrangement of -S-S- bonds in proteins.</text>
        <dbReference type="EC" id="5.3.4.1"/>
    </reaction>
</comment>
<evidence type="ECO:0000256" key="4">
    <source>
        <dbReference type="ARBA" id="ARBA00006347"/>
    </source>
</evidence>
<dbReference type="eggNOG" id="KOG0190">
    <property type="taxonomic scope" value="Eukaryota"/>
</dbReference>
<accession>W3XI38</accession>
<gene>
    <name evidence="12" type="ORF">PFICI_03694</name>
</gene>
<dbReference type="HOGENOM" id="CLU_025879_0_0_1"/>
<feature type="domain" description="Thioredoxin" evidence="11">
    <location>
        <begin position="25"/>
        <end position="117"/>
    </location>
</feature>
<dbReference type="EC" id="5.3.4.1" evidence="5"/>
<dbReference type="GeneID" id="19268707"/>
<dbReference type="InterPro" id="IPR013766">
    <property type="entry name" value="Thioredoxin_domain"/>
</dbReference>
<dbReference type="Pfam" id="PF00085">
    <property type="entry name" value="Thioredoxin"/>
    <property type="match status" value="1"/>
</dbReference>
<keyword evidence="6" id="KW-0256">Endoplasmic reticulum</keyword>
<proteinExistence type="inferred from homology"/>
<dbReference type="GO" id="GO:0006457">
    <property type="term" value="P:protein folding"/>
    <property type="evidence" value="ECO:0007669"/>
    <property type="project" value="TreeGrafter"/>
</dbReference>
<evidence type="ECO:0000256" key="3">
    <source>
        <dbReference type="ARBA" id="ARBA00004319"/>
    </source>
</evidence>
<evidence type="ECO:0000256" key="1">
    <source>
        <dbReference type="ARBA" id="ARBA00001182"/>
    </source>
</evidence>
<keyword evidence="8" id="KW-0676">Redox-active center</keyword>
<evidence type="ECO:0000313" key="13">
    <source>
        <dbReference type="Proteomes" id="UP000030651"/>
    </source>
</evidence>
<name>W3XI38_PESFW</name>
<comment type="function">
    <text evidence="2">Participates in the folding of proteins containing disulfide bonds, may be involved in glycosylation, prolyl hydroxylation and triglyceride transfer.</text>
</comment>
<protein>
    <recommendedName>
        <fullName evidence="9">Protein disulfide-isomerase</fullName>
        <ecNumber evidence="5">5.3.4.1</ecNumber>
    </recommendedName>
</protein>
<evidence type="ECO:0000256" key="2">
    <source>
        <dbReference type="ARBA" id="ARBA00002692"/>
    </source>
</evidence>
<dbReference type="OMA" id="QLANKFE"/>
<sequence length="344" mass="38358">MRINTIKAVLFLANTALVAAWNHVDEAGFIRAVGGHNLALVAFVEPSSAASQALESEWEKISESEKTLSSIDCSSLAQLCKDYEIISYPTIRFFDGHGTITPYRGPRTSQSIISFLRRAARPTLTQLDEKTITAFQSIDDAVIVAHINPRDDHIQTLYKSLAYRYHDRASFGLLETDETSTIVCYNNKDNEQSTTSDLSAIDTLSSFVEACIRPLVGEFSRRTEVKYAQSGKSLVYFLAETREEREEYVEIIRPVAKKYRDFISFVTVDALEYAPMTKVLGLPGRSFPALAVENPARGQIFPFTEDEITAELVDEFIVDIAGGKVKPWAPLPIPDPVSHAHDEL</sequence>
<feature type="chain" id="PRO_5004834718" description="Protein disulfide-isomerase" evidence="10">
    <location>
        <begin position="21"/>
        <end position="344"/>
    </location>
</feature>
<evidence type="ECO:0000256" key="5">
    <source>
        <dbReference type="ARBA" id="ARBA00012723"/>
    </source>
</evidence>
<dbReference type="CDD" id="cd02961">
    <property type="entry name" value="PDI_a_family"/>
    <property type="match status" value="1"/>
</dbReference>
<dbReference type="GO" id="GO:0003756">
    <property type="term" value="F:protein disulfide isomerase activity"/>
    <property type="evidence" value="ECO:0007669"/>
    <property type="project" value="UniProtKB-EC"/>
</dbReference>
<keyword evidence="10" id="KW-0732">Signal</keyword>
<keyword evidence="7" id="KW-0413">Isomerase</keyword>
<evidence type="ECO:0000256" key="10">
    <source>
        <dbReference type="SAM" id="SignalP"/>
    </source>
</evidence>
<dbReference type="PANTHER" id="PTHR18929:SF132">
    <property type="entry name" value="PROTEIN DISULFIDE-ISOMERASE A3"/>
    <property type="match status" value="1"/>
</dbReference>
<dbReference type="RefSeq" id="XP_007830466.1">
    <property type="nucleotide sequence ID" value="XM_007832275.1"/>
</dbReference>
<evidence type="ECO:0000256" key="7">
    <source>
        <dbReference type="ARBA" id="ARBA00023235"/>
    </source>
</evidence>
<evidence type="ECO:0000256" key="8">
    <source>
        <dbReference type="ARBA" id="ARBA00023284"/>
    </source>
</evidence>
<dbReference type="Gene3D" id="3.40.30.10">
    <property type="entry name" value="Glutaredoxin"/>
    <property type="match status" value="2"/>
</dbReference>
<dbReference type="AlphaFoldDB" id="W3XI38"/>
<comment type="subcellular location">
    <subcellularLocation>
        <location evidence="3">Endoplasmic reticulum lumen</location>
    </subcellularLocation>
</comment>
<dbReference type="InParanoid" id="W3XI38"/>
<dbReference type="OrthoDB" id="427280at2759"/>
<dbReference type="PANTHER" id="PTHR18929">
    <property type="entry name" value="PROTEIN DISULFIDE ISOMERASE"/>
    <property type="match status" value="1"/>
</dbReference>
<dbReference type="Pfam" id="PF13848">
    <property type="entry name" value="Thioredoxin_6"/>
    <property type="match status" value="1"/>
</dbReference>